<dbReference type="FunFam" id="2.60.40.10:FF:000753">
    <property type="entry name" value="Paired immunoglobulin-like type 2 receptor alpha"/>
    <property type="match status" value="1"/>
</dbReference>
<proteinExistence type="predicted"/>
<evidence type="ECO:0000313" key="12">
    <source>
        <dbReference type="Proteomes" id="UP000694414"/>
    </source>
</evidence>
<dbReference type="PROSITE" id="PS50835">
    <property type="entry name" value="IG_LIKE"/>
    <property type="match status" value="1"/>
</dbReference>
<dbReference type="InterPro" id="IPR051694">
    <property type="entry name" value="Immunoregulatory_rcpt-like"/>
</dbReference>
<dbReference type="InterPro" id="IPR007110">
    <property type="entry name" value="Ig-like_dom"/>
</dbReference>
<dbReference type="SUPFAM" id="SSF48726">
    <property type="entry name" value="Immunoglobulin"/>
    <property type="match status" value="1"/>
</dbReference>
<dbReference type="PANTHER" id="PTHR15549:SF26">
    <property type="entry name" value="AXIAL BUDDING PATTERN PROTEIN 2-RELATED"/>
    <property type="match status" value="1"/>
</dbReference>
<feature type="signal peptide" evidence="9">
    <location>
        <begin position="1"/>
        <end position="20"/>
    </location>
</feature>
<dbReference type="Ensembl" id="ENSPSMT00000002234.1">
    <property type="protein sequence ID" value="ENSPSMP00000001908.1"/>
    <property type="gene ID" value="ENSPSMG00000001444.1"/>
</dbReference>
<dbReference type="Proteomes" id="UP000694414">
    <property type="component" value="Unplaced"/>
</dbReference>
<dbReference type="InterPro" id="IPR003599">
    <property type="entry name" value="Ig_sub"/>
</dbReference>
<reference evidence="11" key="2">
    <citation type="submission" date="2025-09" db="UniProtKB">
        <authorList>
            <consortium name="Ensembl"/>
        </authorList>
    </citation>
    <scope>IDENTIFICATION</scope>
</reference>
<evidence type="ECO:0000259" key="10">
    <source>
        <dbReference type="PROSITE" id="PS50835"/>
    </source>
</evidence>
<dbReference type="GO" id="GO:0042288">
    <property type="term" value="F:MHC class I protein binding"/>
    <property type="evidence" value="ECO:0007669"/>
    <property type="project" value="TreeGrafter"/>
</dbReference>
<reference evidence="11" key="1">
    <citation type="submission" date="2025-08" db="UniProtKB">
        <authorList>
            <consortium name="Ensembl"/>
        </authorList>
    </citation>
    <scope>IDENTIFICATION</scope>
</reference>
<evidence type="ECO:0000256" key="7">
    <source>
        <dbReference type="SAM" id="MobiDB-lite"/>
    </source>
</evidence>
<dbReference type="InterPro" id="IPR013783">
    <property type="entry name" value="Ig-like_fold"/>
</dbReference>
<name>A0A8C8YJU4_PROSS</name>
<evidence type="ECO:0000256" key="2">
    <source>
        <dbReference type="ARBA" id="ARBA00022692"/>
    </source>
</evidence>
<comment type="subcellular location">
    <subcellularLocation>
        <location evidence="1">Membrane</location>
        <topology evidence="1">Single-pass type I membrane protein</topology>
    </subcellularLocation>
</comment>
<evidence type="ECO:0000313" key="11">
    <source>
        <dbReference type="Ensembl" id="ENSPSMP00000001908.1"/>
    </source>
</evidence>
<feature type="chain" id="PRO_5034979883" description="Ig-like domain-containing protein" evidence="9">
    <location>
        <begin position="21"/>
        <end position="217"/>
    </location>
</feature>
<evidence type="ECO:0000256" key="3">
    <source>
        <dbReference type="ARBA" id="ARBA00022729"/>
    </source>
</evidence>
<feature type="domain" description="Ig-like" evidence="10">
    <location>
        <begin position="7"/>
        <end position="128"/>
    </location>
</feature>
<keyword evidence="2 8" id="KW-0812">Transmembrane</keyword>
<protein>
    <recommendedName>
        <fullName evidence="10">Ig-like domain-containing protein</fullName>
    </recommendedName>
</protein>
<feature type="region of interest" description="Disordered" evidence="7">
    <location>
        <begin position="159"/>
        <end position="181"/>
    </location>
</feature>
<evidence type="ECO:0000256" key="9">
    <source>
        <dbReference type="SAM" id="SignalP"/>
    </source>
</evidence>
<organism evidence="11 12">
    <name type="scientific">Prolemur simus</name>
    <name type="common">Greater bamboo lemur</name>
    <name type="synonym">Hapalemur simus</name>
    <dbReference type="NCBI Taxonomy" id="1328070"/>
    <lineage>
        <taxon>Eukaryota</taxon>
        <taxon>Metazoa</taxon>
        <taxon>Chordata</taxon>
        <taxon>Craniata</taxon>
        <taxon>Vertebrata</taxon>
        <taxon>Euteleostomi</taxon>
        <taxon>Mammalia</taxon>
        <taxon>Eutheria</taxon>
        <taxon>Euarchontoglires</taxon>
        <taxon>Primates</taxon>
        <taxon>Strepsirrhini</taxon>
        <taxon>Lemuriformes</taxon>
        <taxon>Lemuridae</taxon>
        <taxon>Prolemur</taxon>
    </lineage>
</organism>
<dbReference type="SMART" id="SM00409">
    <property type="entry name" value="IG"/>
    <property type="match status" value="1"/>
</dbReference>
<dbReference type="PANTHER" id="PTHR15549">
    <property type="entry name" value="PAIRED IMMUNOGLOBULIN-LIKE TYPE 2 RECEPTOR"/>
    <property type="match status" value="1"/>
</dbReference>
<feature type="compositionally biased region" description="Low complexity" evidence="7">
    <location>
        <begin position="159"/>
        <end position="169"/>
    </location>
</feature>
<feature type="transmembrane region" description="Helical" evidence="8">
    <location>
        <begin position="190"/>
        <end position="211"/>
    </location>
</feature>
<evidence type="ECO:0000256" key="4">
    <source>
        <dbReference type="ARBA" id="ARBA00022989"/>
    </source>
</evidence>
<keyword evidence="4 8" id="KW-1133">Transmembrane helix</keyword>
<keyword evidence="6" id="KW-0325">Glycoprotein</keyword>
<evidence type="ECO:0000256" key="5">
    <source>
        <dbReference type="ARBA" id="ARBA00023136"/>
    </source>
</evidence>
<evidence type="ECO:0000256" key="6">
    <source>
        <dbReference type="ARBA" id="ARBA00023180"/>
    </source>
</evidence>
<evidence type="ECO:0000256" key="1">
    <source>
        <dbReference type="ARBA" id="ARBA00004479"/>
    </source>
</evidence>
<dbReference type="Gene3D" id="2.60.40.10">
    <property type="entry name" value="Immunoglobulins"/>
    <property type="match status" value="1"/>
</dbReference>
<dbReference type="GO" id="GO:0005886">
    <property type="term" value="C:plasma membrane"/>
    <property type="evidence" value="ECO:0007669"/>
    <property type="project" value="UniProtKB-ARBA"/>
</dbReference>
<accession>A0A8C8YJU4</accession>
<dbReference type="AlphaFoldDB" id="A0A8C8YJU4"/>
<dbReference type="GeneTree" id="ENSGT00940000163799"/>
<evidence type="ECO:0000256" key="8">
    <source>
        <dbReference type="SAM" id="Phobius"/>
    </source>
</evidence>
<keyword evidence="5 8" id="KW-0472">Membrane</keyword>
<keyword evidence="12" id="KW-1185">Reference proteome</keyword>
<sequence length="217" mass="24106">MGWPLLPPLLLLLLLPPAFLQPGGSAGSNPRSAFGVIQREYLSAPIGGSIQIPFSFYYSWVLAKVPKVSISWRRGHFHGEFIYNTTPPFIHKNYTNRLFLNWTEDQKSGSLRISNLRKGDQSMYFCRVHLTTQDAGRQMWQSIRGTNLDITLAAKTTQRPTEATTATTTGVSVTKGKESSGSQPLSLETAFGAAAAVAVLIAMIFGLMVFLRWKRRK</sequence>
<dbReference type="InterPro" id="IPR036179">
    <property type="entry name" value="Ig-like_dom_sf"/>
</dbReference>
<keyword evidence="3 9" id="KW-0732">Signal</keyword>